<proteinExistence type="predicted"/>
<reference evidence="1 2" key="1">
    <citation type="submission" date="2015-01" db="EMBL/GenBank/DDBJ databases">
        <title>Jeotgalibacillus campisalis genome sequencing.</title>
        <authorList>
            <person name="Goh K.M."/>
            <person name="Chan K.-G."/>
            <person name="Yaakop A.S."/>
            <person name="Ee R."/>
            <person name="Gan H.M."/>
            <person name="Chan C.S."/>
        </authorList>
    </citation>
    <scope>NUCLEOTIDE SEQUENCE [LARGE SCALE GENOMIC DNA]</scope>
    <source>
        <strain evidence="1 2">SF-57</strain>
    </source>
</reference>
<keyword evidence="2" id="KW-1185">Reference proteome</keyword>
<organism evidence="1 2">
    <name type="scientific">Jeotgalibacillus campisalis</name>
    <dbReference type="NCBI Taxonomy" id="220754"/>
    <lineage>
        <taxon>Bacteria</taxon>
        <taxon>Bacillati</taxon>
        <taxon>Bacillota</taxon>
        <taxon>Bacilli</taxon>
        <taxon>Bacillales</taxon>
        <taxon>Caryophanaceae</taxon>
        <taxon>Jeotgalibacillus</taxon>
    </lineage>
</organism>
<evidence type="ECO:0000313" key="2">
    <source>
        <dbReference type="Proteomes" id="UP000031972"/>
    </source>
</evidence>
<sequence length="39" mass="4403">MSLKKTFRINKDGYVKQCRAGIFTASLLYNLADYSSLSV</sequence>
<dbReference type="Proteomes" id="UP000031972">
    <property type="component" value="Unassembled WGS sequence"/>
</dbReference>
<dbReference type="AlphaFoldDB" id="A0A0C2VUJ9"/>
<accession>A0A0C2VUJ9</accession>
<protein>
    <submittedName>
        <fullName evidence="1">Uncharacterized protein</fullName>
    </submittedName>
</protein>
<name>A0A0C2VUJ9_9BACL</name>
<comment type="caution">
    <text evidence="1">The sequence shown here is derived from an EMBL/GenBank/DDBJ whole genome shotgun (WGS) entry which is preliminary data.</text>
</comment>
<dbReference type="EMBL" id="JXRR01000014">
    <property type="protein sequence ID" value="KIL48101.1"/>
    <property type="molecule type" value="Genomic_DNA"/>
</dbReference>
<gene>
    <name evidence="1" type="ORF">KR50_22680</name>
</gene>
<evidence type="ECO:0000313" key="1">
    <source>
        <dbReference type="EMBL" id="KIL48101.1"/>
    </source>
</evidence>